<keyword evidence="12" id="KW-1185">Reference proteome</keyword>
<evidence type="ECO:0000256" key="5">
    <source>
        <dbReference type="ARBA" id="ARBA00022692"/>
    </source>
</evidence>
<evidence type="ECO:0000313" key="12">
    <source>
        <dbReference type="Proteomes" id="UP000091979"/>
    </source>
</evidence>
<evidence type="ECO:0000256" key="4">
    <source>
        <dbReference type="ARBA" id="ARBA00022519"/>
    </source>
</evidence>
<dbReference type="STRING" id="1560234.SP90_14525"/>
<evidence type="ECO:0000256" key="8">
    <source>
        <dbReference type="ARBA" id="ARBA00038436"/>
    </source>
</evidence>
<proteinExistence type="inferred from homology"/>
<keyword evidence="6 9" id="KW-1133">Transmembrane helix</keyword>
<feature type="transmembrane region" description="Helical" evidence="9">
    <location>
        <begin position="48"/>
        <end position="66"/>
    </location>
</feature>
<dbReference type="GO" id="GO:0022857">
    <property type="term" value="F:transmembrane transporter activity"/>
    <property type="evidence" value="ECO:0007669"/>
    <property type="project" value="TreeGrafter"/>
</dbReference>
<evidence type="ECO:0000313" key="11">
    <source>
        <dbReference type="EMBL" id="OBQ46099.1"/>
    </source>
</evidence>
<dbReference type="GO" id="GO:0005886">
    <property type="term" value="C:plasma membrane"/>
    <property type="evidence" value="ECO:0007669"/>
    <property type="project" value="UniProtKB-SubCell"/>
</dbReference>
<keyword evidence="3" id="KW-1003">Cell membrane</keyword>
<sequence length="166" mass="19010">MSQKGKSYLARFEEIFSSSCLVVMTILIAVQVFSRYVLEYSFEWSEELARYLFIWAVYVGCSYATKEDKHLEVTIFRTICGGRLAKPVTLLSYVFTAIFCFACTWWGVEMLQFLIKTGQKTPALEIKMYWVFLSLPFGMFLMGLRTVERIIGVATGKIDPVPSAEV</sequence>
<keyword evidence="4" id="KW-0997">Cell inner membrane</keyword>
<feature type="transmembrane region" description="Helical" evidence="9">
    <location>
        <begin position="12"/>
        <end position="33"/>
    </location>
</feature>
<dbReference type="Proteomes" id="UP000091979">
    <property type="component" value="Unassembled WGS sequence"/>
</dbReference>
<evidence type="ECO:0000256" key="3">
    <source>
        <dbReference type="ARBA" id="ARBA00022475"/>
    </source>
</evidence>
<dbReference type="GO" id="GO:0015740">
    <property type="term" value="P:C4-dicarboxylate transport"/>
    <property type="evidence" value="ECO:0007669"/>
    <property type="project" value="TreeGrafter"/>
</dbReference>
<gene>
    <name evidence="11" type="ORF">SP90_14525</name>
</gene>
<dbReference type="PANTHER" id="PTHR35011:SF2">
    <property type="entry name" value="2,3-DIKETO-L-GULONATE TRAP TRANSPORTER SMALL PERMEASE PROTEIN YIAM"/>
    <property type="match status" value="1"/>
</dbReference>
<comment type="similarity">
    <text evidence="8">Belongs to the TRAP transporter small permease family.</text>
</comment>
<dbReference type="InterPro" id="IPR007387">
    <property type="entry name" value="TRAP_DctQ"/>
</dbReference>
<evidence type="ECO:0000259" key="10">
    <source>
        <dbReference type="Pfam" id="PF04290"/>
    </source>
</evidence>
<dbReference type="PANTHER" id="PTHR35011">
    <property type="entry name" value="2,3-DIKETO-L-GULONATE TRAP TRANSPORTER SMALL PERMEASE PROTEIN YIAM"/>
    <property type="match status" value="1"/>
</dbReference>
<name>A0A1B7X9N0_9BACT</name>
<keyword evidence="5 9" id="KW-0812">Transmembrane</keyword>
<feature type="transmembrane region" description="Helical" evidence="9">
    <location>
        <begin position="87"/>
        <end position="108"/>
    </location>
</feature>
<dbReference type="RefSeq" id="WP_066857839.1">
    <property type="nucleotide sequence ID" value="NZ_JXMS01000031.1"/>
</dbReference>
<comment type="caution">
    <text evidence="11">The sequence shown here is derived from an EMBL/GenBank/DDBJ whole genome shotgun (WGS) entry which is preliminary data.</text>
</comment>
<dbReference type="PATRIC" id="fig|1560234.3.peg.2183"/>
<dbReference type="EMBL" id="JXMS01000031">
    <property type="protein sequence ID" value="OBQ46099.1"/>
    <property type="molecule type" value="Genomic_DNA"/>
</dbReference>
<keyword evidence="2" id="KW-0813">Transport</keyword>
<evidence type="ECO:0000256" key="1">
    <source>
        <dbReference type="ARBA" id="ARBA00004429"/>
    </source>
</evidence>
<protein>
    <submittedName>
        <fullName evidence="11">C4-dicarboxylate ABC transporter permease</fullName>
    </submittedName>
</protein>
<dbReference type="Pfam" id="PF04290">
    <property type="entry name" value="DctQ"/>
    <property type="match status" value="1"/>
</dbReference>
<dbReference type="OrthoDB" id="5454104at2"/>
<evidence type="ECO:0000256" key="2">
    <source>
        <dbReference type="ARBA" id="ARBA00022448"/>
    </source>
</evidence>
<organism evidence="11 12">
    <name type="scientific">Halodesulfovibrio spirochaetisodalis</name>
    <dbReference type="NCBI Taxonomy" id="1560234"/>
    <lineage>
        <taxon>Bacteria</taxon>
        <taxon>Pseudomonadati</taxon>
        <taxon>Thermodesulfobacteriota</taxon>
        <taxon>Desulfovibrionia</taxon>
        <taxon>Desulfovibrionales</taxon>
        <taxon>Desulfovibrionaceae</taxon>
        <taxon>Halodesulfovibrio</taxon>
    </lineage>
</organism>
<evidence type="ECO:0000256" key="9">
    <source>
        <dbReference type="SAM" id="Phobius"/>
    </source>
</evidence>
<accession>A0A1B7X9N0</accession>
<evidence type="ECO:0000256" key="7">
    <source>
        <dbReference type="ARBA" id="ARBA00023136"/>
    </source>
</evidence>
<dbReference type="InterPro" id="IPR055348">
    <property type="entry name" value="DctQ"/>
</dbReference>
<dbReference type="AlphaFoldDB" id="A0A1B7X9N0"/>
<feature type="domain" description="Tripartite ATP-independent periplasmic transporters DctQ component" evidence="10">
    <location>
        <begin position="24"/>
        <end position="154"/>
    </location>
</feature>
<comment type="subcellular location">
    <subcellularLocation>
        <location evidence="1">Cell inner membrane</location>
        <topology evidence="1">Multi-pass membrane protein</topology>
    </subcellularLocation>
</comment>
<keyword evidence="7 9" id="KW-0472">Membrane</keyword>
<reference evidence="11 12" key="1">
    <citation type="submission" date="2015-01" db="EMBL/GenBank/DDBJ databases">
        <title>Desulfovibrio sp. JC271 draft genome sequence.</title>
        <authorList>
            <person name="Shivani Y."/>
            <person name="Subhash Y."/>
            <person name="Sasikala C."/>
            <person name="Ramana C.V."/>
        </authorList>
    </citation>
    <scope>NUCLEOTIDE SEQUENCE [LARGE SCALE GENOMIC DNA]</scope>
    <source>
        <strain evidence="11 12">JC271</strain>
    </source>
</reference>
<feature type="transmembrane region" description="Helical" evidence="9">
    <location>
        <begin position="128"/>
        <end position="147"/>
    </location>
</feature>
<evidence type="ECO:0000256" key="6">
    <source>
        <dbReference type="ARBA" id="ARBA00022989"/>
    </source>
</evidence>